<name>A0A8C6RPZ0_NANGA</name>
<keyword evidence="5" id="KW-1185">Reference proteome</keyword>
<dbReference type="GO" id="GO:0005737">
    <property type="term" value="C:cytoplasm"/>
    <property type="evidence" value="ECO:0007669"/>
    <property type="project" value="TreeGrafter"/>
</dbReference>
<dbReference type="GO" id="GO:0004252">
    <property type="term" value="F:serine-type endopeptidase activity"/>
    <property type="evidence" value="ECO:0007669"/>
    <property type="project" value="InterPro"/>
</dbReference>
<dbReference type="Proteomes" id="UP000694381">
    <property type="component" value="Unassembled WGS sequence"/>
</dbReference>
<feature type="chain" id="PRO_5047159042" description="Peptidase S1 domain-containing protein" evidence="2">
    <location>
        <begin position="19"/>
        <end position="232"/>
    </location>
</feature>
<evidence type="ECO:0000313" key="5">
    <source>
        <dbReference type="Proteomes" id="UP000694381"/>
    </source>
</evidence>
<dbReference type="PROSITE" id="PS50240">
    <property type="entry name" value="TRYPSIN_DOM"/>
    <property type="match status" value="1"/>
</dbReference>
<dbReference type="SUPFAM" id="SSF50494">
    <property type="entry name" value="Trypsin-like serine proteases"/>
    <property type="match status" value="1"/>
</dbReference>
<dbReference type="InterPro" id="IPR001254">
    <property type="entry name" value="Trypsin_dom"/>
</dbReference>
<dbReference type="SMART" id="SM00020">
    <property type="entry name" value="Tryp_SPc"/>
    <property type="match status" value="1"/>
</dbReference>
<reference evidence="4" key="1">
    <citation type="submission" date="2025-08" db="UniProtKB">
        <authorList>
            <consortium name="Ensembl"/>
        </authorList>
    </citation>
    <scope>IDENTIFICATION</scope>
</reference>
<dbReference type="PANTHER" id="PTHR24271:SF22">
    <property type="entry name" value="MAST CELL PROTEASE 8"/>
    <property type="match status" value="1"/>
</dbReference>
<dbReference type="GeneTree" id="ENSGT01030000234551"/>
<evidence type="ECO:0000259" key="3">
    <source>
        <dbReference type="PROSITE" id="PS50240"/>
    </source>
</evidence>
<protein>
    <recommendedName>
        <fullName evidence="3">Peptidase S1 domain-containing protein</fullName>
    </recommendedName>
</protein>
<keyword evidence="1" id="KW-1015">Disulfide bond</keyword>
<dbReference type="InterPro" id="IPR009003">
    <property type="entry name" value="Peptidase_S1_PA"/>
</dbReference>
<dbReference type="InterPro" id="IPR043504">
    <property type="entry name" value="Peptidase_S1_PA_chymotrypsin"/>
</dbReference>
<keyword evidence="2" id="KW-0732">Signal</keyword>
<dbReference type="AlphaFoldDB" id="A0A8C6RPZ0"/>
<accession>A0A8C6RPZ0</accession>
<dbReference type="GO" id="GO:0006508">
    <property type="term" value="P:proteolysis"/>
    <property type="evidence" value="ECO:0007669"/>
    <property type="project" value="InterPro"/>
</dbReference>
<dbReference type="Ensembl" id="ENSNGAT00000025571.1">
    <property type="protein sequence ID" value="ENSNGAP00000019906.1"/>
    <property type="gene ID" value="ENSNGAG00000019577.1"/>
</dbReference>
<dbReference type="Pfam" id="PF00089">
    <property type="entry name" value="Trypsin"/>
    <property type="match status" value="1"/>
</dbReference>
<proteinExistence type="predicted"/>
<dbReference type="PANTHER" id="PTHR24271">
    <property type="entry name" value="KALLIKREIN-RELATED"/>
    <property type="match status" value="1"/>
</dbReference>
<organism evidence="4 5">
    <name type="scientific">Nannospalax galili</name>
    <name type="common">Northern Israeli blind subterranean mole rat</name>
    <name type="synonym">Spalax galili</name>
    <dbReference type="NCBI Taxonomy" id="1026970"/>
    <lineage>
        <taxon>Eukaryota</taxon>
        <taxon>Metazoa</taxon>
        <taxon>Chordata</taxon>
        <taxon>Craniata</taxon>
        <taxon>Vertebrata</taxon>
        <taxon>Euteleostomi</taxon>
        <taxon>Mammalia</taxon>
        <taxon>Eutheria</taxon>
        <taxon>Euarchontoglires</taxon>
        <taxon>Glires</taxon>
        <taxon>Rodentia</taxon>
        <taxon>Myomorpha</taxon>
        <taxon>Muroidea</taxon>
        <taxon>Spalacidae</taxon>
        <taxon>Spalacinae</taxon>
        <taxon>Nannospalax</taxon>
    </lineage>
</organism>
<dbReference type="CDD" id="cd00190">
    <property type="entry name" value="Tryp_SPc"/>
    <property type="match status" value="1"/>
</dbReference>
<feature type="domain" description="Peptidase S1" evidence="3">
    <location>
        <begin position="21"/>
        <end position="227"/>
    </location>
</feature>
<evidence type="ECO:0000256" key="1">
    <source>
        <dbReference type="ARBA" id="ARBA00023157"/>
    </source>
</evidence>
<feature type="signal peptide" evidence="2">
    <location>
        <begin position="1"/>
        <end position="18"/>
    </location>
</feature>
<reference evidence="4" key="2">
    <citation type="submission" date="2025-09" db="UniProtKB">
        <authorList>
            <consortium name="Ensembl"/>
        </authorList>
    </citation>
    <scope>IDENTIFICATION</scope>
</reference>
<dbReference type="Gene3D" id="2.40.10.10">
    <property type="entry name" value="Trypsin-like serine proteases"/>
    <property type="match status" value="2"/>
</dbReference>
<evidence type="ECO:0000256" key="2">
    <source>
        <dbReference type="SAM" id="SignalP"/>
    </source>
</evidence>
<evidence type="ECO:0000313" key="4">
    <source>
        <dbReference type="Ensembl" id="ENSNGAP00000019906.1"/>
    </source>
</evidence>
<sequence>MLLRLFVSVARLPFNTEGEEINWGTEVKPYSWPFMAVIDFYGISSYMKCCGSFLVAEDIIMTVAHSNGILGVTGQMNVNLGAHNIKKRESSQQTIPVVEAVPHQNYNKTKKINDIMLLKVHSADFCTIALPKRQSWVKPGQLCRVAGRGDWPMANHLTNFRKRTWKFRKSRRSTQLCVGNPKEKKASDKLHGDSRGPFLCSNVLQGIVSYVFTRMSSFLPWIQKMMKYLQHP</sequence>